<evidence type="ECO:0000313" key="8">
    <source>
        <dbReference type="EMBL" id="AXK35853.1"/>
    </source>
</evidence>
<dbReference type="Proteomes" id="UP000254425">
    <property type="component" value="Chromosome"/>
</dbReference>
<keyword evidence="3 6" id="KW-0812">Transmembrane</keyword>
<keyword evidence="2" id="KW-1003">Cell membrane</keyword>
<accession>A0A345XW37</accession>
<evidence type="ECO:0000256" key="4">
    <source>
        <dbReference type="ARBA" id="ARBA00022989"/>
    </source>
</evidence>
<evidence type="ECO:0000313" key="9">
    <source>
        <dbReference type="Proteomes" id="UP000254425"/>
    </source>
</evidence>
<dbReference type="KEGG" id="sarm:DVA86_27740"/>
<feature type="transmembrane region" description="Helical" evidence="6">
    <location>
        <begin position="262"/>
        <end position="282"/>
    </location>
</feature>
<keyword evidence="4 6" id="KW-1133">Transmembrane helix</keyword>
<protein>
    <submittedName>
        <fullName evidence="8">Type II secretion protein F</fullName>
    </submittedName>
</protein>
<evidence type="ECO:0000259" key="7">
    <source>
        <dbReference type="Pfam" id="PF00482"/>
    </source>
</evidence>
<dbReference type="AlphaFoldDB" id="A0A345XW37"/>
<evidence type="ECO:0000256" key="2">
    <source>
        <dbReference type="ARBA" id="ARBA00022475"/>
    </source>
</evidence>
<keyword evidence="9" id="KW-1185">Reference proteome</keyword>
<dbReference type="EMBL" id="CP031320">
    <property type="protein sequence ID" value="AXK35853.1"/>
    <property type="molecule type" value="Genomic_DNA"/>
</dbReference>
<name>A0A345XW37_9ACTN</name>
<dbReference type="Pfam" id="PF00482">
    <property type="entry name" value="T2SSF"/>
    <property type="match status" value="1"/>
</dbReference>
<feature type="transmembrane region" description="Helical" evidence="6">
    <location>
        <begin position="12"/>
        <end position="33"/>
    </location>
</feature>
<dbReference type="PANTHER" id="PTHR35007:SF3">
    <property type="entry name" value="POSSIBLE CONSERVED ALANINE RICH MEMBRANE PROTEIN"/>
    <property type="match status" value="1"/>
</dbReference>
<dbReference type="InterPro" id="IPR018076">
    <property type="entry name" value="T2SS_GspF_dom"/>
</dbReference>
<feature type="transmembrane region" description="Helical" evidence="6">
    <location>
        <begin position="83"/>
        <end position="102"/>
    </location>
</feature>
<evidence type="ECO:0000256" key="3">
    <source>
        <dbReference type="ARBA" id="ARBA00022692"/>
    </source>
</evidence>
<evidence type="ECO:0000256" key="5">
    <source>
        <dbReference type="ARBA" id="ARBA00023136"/>
    </source>
</evidence>
<gene>
    <name evidence="8" type="ORF">DVA86_27740</name>
</gene>
<dbReference type="Gene3D" id="1.20.81.30">
    <property type="entry name" value="Type II secretion system (T2SS), domain F"/>
    <property type="match status" value="1"/>
</dbReference>
<feature type="transmembrane region" description="Helical" evidence="6">
    <location>
        <begin position="231"/>
        <end position="250"/>
    </location>
</feature>
<comment type="subcellular location">
    <subcellularLocation>
        <location evidence="1">Cell membrane</location>
        <topology evidence="1">Multi-pass membrane protein</topology>
    </subcellularLocation>
</comment>
<dbReference type="GO" id="GO:0005886">
    <property type="term" value="C:plasma membrane"/>
    <property type="evidence" value="ECO:0007669"/>
    <property type="project" value="UniProtKB-SubCell"/>
</dbReference>
<proteinExistence type="predicted"/>
<organism evidence="8 9">
    <name type="scientific">Streptomyces armeniacus</name>
    <dbReference type="NCBI Taxonomy" id="83291"/>
    <lineage>
        <taxon>Bacteria</taxon>
        <taxon>Bacillati</taxon>
        <taxon>Actinomycetota</taxon>
        <taxon>Actinomycetes</taxon>
        <taxon>Kitasatosporales</taxon>
        <taxon>Streptomycetaceae</taxon>
        <taxon>Streptomyces</taxon>
    </lineage>
</organism>
<evidence type="ECO:0000256" key="6">
    <source>
        <dbReference type="SAM" id="Phobius"/>
    </source>
</evidence>
<keyword evidence="5 6" id="KW-0472">Membrane</keyword>
<dbReference type="InterPro" id="IPR042094">
    <property type="entry name" value="T2SS_GspF_sf"/>
</dbReference>
<evidence type="ECO:0000256" key="1">
    <source>
        <dbReference type="ARBA" id="ARBA00004651"/>
    </source>
</evidence>
<sequence>MGGTLMGTFPAAGSGVIAALLGACLGAGLVALAHGLRGRPESEETDERSRGLRLMARLPASWRSGPRVAFAVFAGAATGALTGWPVAGVLTTVGVLTLPGLLGPDRQAARRTEQMEALATWTEMLRDTLSAAAGLEQTVLATADIPPAALEPELRGLATGVREGRPLHEALEDFADEVGDPLADVVVTALVMAARKQASQLAALLGELAESVREQVAMRQRIEAGRASVRTGVRVTVAVTLGMALGLVVLNRPYLDPFNTVTGQGVLAAVGILFALSFTWLSTISRIEEPERLNHPARTGAAAGGAR</sequence>
<dbReference type="PANTHER" id="PTHR35007">
    <property type="entry name" value="INTEGRAL MEMBRANE PROTEIN-RELATED"/>
    <property type="match status" value="1"/>
</dbReference>
<feature type="domain" description="Type II secretion system protein GspF" evidence="7">
    <location>
        <begin position="122"/>
        <end position="247"/>
    </location>
</feature>
<reference evidence="8 9" key="1">
    <citation type="submission" date="2018-07" db="EMBL/GenBank/DDBJ databases">
        <title>Draft genome of the type strain Streptomyces armeniacus ATCC 15676.</title>
        <authorList>
            <person name="Labana P."/>
            <person name="Gosse J.T."/>
            <person name="Boddy C.N."/>
        </authorList>
    </citation>
    <scope>NUCLEOTIDE SEQUENCE [LARGE SCALE GENOMIC DNA]</scope>
    <source>
        <strain evidence="8 9">ATCC 15676</strain>
    </source>
</reference>